<evidence type="ECO:0000256" key="4">
    <source>
        <dbReference type="ARBA" id="ARBA00022801"/>
    </source>
</evidence>
<dbReference type="SUPFAM" id="SSF56219">
    <property type="entry name" value="DNase I-like"/>
    <property type="match status" value="1"/>
</dbReference>
<evidence type="ECO:0000256" key="6">
    <source>
        <dbReference type="SAM" id="MobiDB-lite"/>
    </source>
</evidence>
<feature type="region of interest" description="Disordered" evidence="6">
    <location>
        <begin position="258"/>
        <end position="283"/>
    </location>
</feature>
<comment type="caution">
    <text evidence="8">The sequence shown here is derived from an EMBL/GenBank/DDBJ whole genome shotgun (WGS) entry which is preliminary data.</text>
</comment>
<dbReference type="CDD" id="cd09073">
    <property type="entry name" value="ExoIII_AP-endo"/>
    <property type="match status" value="1"/>
</dbReference>
<proteinExistence type="inferred from homology"/>
<dbReference type="NCBIfam" id="TIGR00195">
    <property type="entry name" value="exoDNase_III"/>
    <property type="match status" value="1"/>
</dbReference>
<evidence type="ECO:0000256" key="5">
    <source>
        <dbReference type="ARBA" id="ARBA00022842"/>
    </source>
</evidence>
<dbReference type="PROSITE" id="PS51435">
    <property type="entry name" value="AP_NUCLEASE_F1_4"/>
    <property type="match status" value="1"/>
</dbReference>
<keyword evidence="5" id="KW-0460">Magnesium</keyword>
<evidence type="ECO:0000256" key="1">
    <source>
        <dbReference type="ARBA" id="ARBA00001946"/>
    </source>
</evidence>
<keyword evidence="9" id="KW-1185">Reference proteome</keyword>
<keyword evidence="4" id="KW-0378">Hydrolase</keyword>
<gene>
    <name evidence="8" type="primary">exoA</name>
    <name evidence="8" type="ORF">LNAOJCKE_1481</name>
</gene>
<reference evidence="8" key="2">
    <citation type="submission" date="2021-08" db="EMBL/GenBank/DDBJ databases">
        <authorList>
            <person name="Tani A."/>
            <person name="Ola A."/>
            <person name="Ogura Y."/>
            <person name="Katsura K."/>
            <person name="Hayashi T."/>
        </authorList>
    </citation>
    <scope>NUCLEOTIDE SEQUENCE</scope>
    <source>
        <strain evidence="8">NBRC 15686</strain>
    </source>
</reference>
<dbReference type="InterPro" id="IPR036691">
    <property type="entry name" value="Endo/exonu/phosph_ase_sf"/>
</dbReference>
<evidence type="ECO:0000313" key="8">
    <source>
        <dbReference type="EMBL" id="GJE64280.1"/>
    </source>
</evidence>
<evidence type="ECO:0000313" key="9">
    <source>
        <dbReference type="Proteomes" id="UP001055039"/>
    </source>
</evidence>
<accession>A0ABQ4UEQ2</accession>
<comment type="cofactor">
    <cofactor evidence="1">
        <name>Mg(2+)</name>
        <dbReference type="ChEBI" id="CHEBI:18420"/>
    </cofactor>
</comment>
<feature type="domain" description="Endonuclease/exonuclease/phosphatase" evidence="7">
    <location>
        <begin position="5"/>
        <end position="244"/>
    </location>
</feature>
<name>A0ABQ4UEQ2_9HYPH</name>
<dbReference type="PANTHER" id="PTHR22748:SF6">
    <property type="entry name" value="DNA-(APURINIC OR APYRIMIDINIC SITE) ENDONUCLEASE"/>
    <property type="match status" value="1"/>
</dbReference>
<evidence type="ECO:0000256" key="2">
    <source>
        <dbReference type="ARBA" id="ARBA00007092"/>
    </source>
</evidence>
<protein>
    <submittedName>
        <fullName evidence="8">Exodeoxyribonuclease</fullName>
    </submittedName>
</protein>
<dbReference type="PANTHER" id="PTHR22748">
    <property type="entry name" value="AP ENDONUCLEASE"/>
    <property type="match status" value="1"/>
</dbReference>
<dbReference type="EMBL" id="BPRC01000003">
    <property type="protein sequence ID" value="GJE64280.1"/>
    <property type="molecule type" value="Genomic_DNA"/>
</dbReference>
<reference evidence="8" key="1">
    <citation type="journal article" date="2021" name="Front. Microbiol.">
        <title>Comprehensive Comparative Genomics and Phenotyping of Methylobacterium Species.</title>
        <authorList>
            <person name="Alessa O."/>
            <person name="Ogura Y."/>
            <person name="Fujitani Y."/>
            <person name="Takami H."/>
            <person name="Hayashi T."/>
            <person name="Sahin N."/>
            <person name="Tani A."/>
        </authorList>
    </citation>
    <scope>NUCLEOTIDE SEQUENCE</scope>
    <source>
        <strain evidence="8">NBRC 15686</strain>
    </source>
</reference>
<evidence type="ECO:0000259" key="7">
    <source>
        <dbReference type="Pfam" id="PF03372"/>
    </source>
</evidence>
<dbReference type="InterPro" id="IPR004808">
    <property type="entry name" value="AP_endonuc_1"/>
</dbReference>
<sequence length="283" mass="31442">MRITTWNVNGLRATVRNDFEAWLRRAANDVVCLQEVKVQEDLLTTNWFEGYVAFWNSAERGGYSGVATLVREGLKVHGVARGIGHSSDVEGRVLTVDFETFSLVNVYAPHSHRELTRVAEKVSFLEALDAFIAEKRAAGRPLVLVGDFNVAHTEIDLANPAPNRGNAGFLPEERSWVDRLLASGFVDAFRQFEPGGGHYTWWSMRSTVRERNIGWRLDYVFVEETLRGDLVACRHLPDRTGSDHCPVEVELNVLEPADEADGIPGQPTPYHLTGRSAGAGLAV</sequence>
<dbReference type="Gene3D" id="3.60.10.10">
    <property type="entry name" value="Endonuclease/exonuclease/phosphatase"/>
    <property type="match status" value="1"/>
</dbReference>
<dbReference type="Proteomes" id="UP001055039">
    <property type="component" value="Unassembled WGS sequence"/>
</dbReference>
<dbReference type="NCBIfam" id="TIGR00633">
    <property type="entry name" value="xth"/>
    <property type="match status" value="1"/>
</dbReference>
<dbReference type="InterPro" id="IPR005135">
    <property type="entry name" value="Endo/exonuclease/phosphatase"/>
</dbReference>
<evidence type="ECO:0000256" key="3">
    <source>
        <dbReference type="ARBA" id="ARBA00022723"/>
    </source>
</evidence>
<dbReference type="RefSeq" id="WP_238223592.1">
    <property type="nucleotide sequence ID" value="NZ_BAAADH010000106.1"/>
</dbReference>
<keyword evidence="3" id="KW-0479">Metal-binding</keyword>
<organism evidence="8 9">
    <name type="scientific">Methylorubrum aminovorans</name>
    <dbReference type="NCBI Taxonomy" id="269069"/>
    <lineage>
        <taxon>Bacteria</taxon>
        <taxon>Pseudomonadati</taxon>
        <taxon>Pseudomonadota</taxon>
        <taxon>Alphaproteobacteria</taxon>
        <taxon>Hyphomicrobiales</taxon>
        <taxon>Methylobacteriaceae</taxon>
        <taxon>Methylorubrum</taxon>
    </lineage>
</organism>
<comment type="similarity">
    <text evidence="2">Belongs to the DNA repair enzymes AP/ExoA family.</text>
</comment>
<dbReference type="Pfam" id="PF03372">
    <property type="entry name" value="Exo_endo_phos"/>
    <property type="match status" value="1"/>
</dbReference>